<feature type="domain" description="Ketoreductase" evidence="3">
    <location>
        <begin position="36"/>
        <end position="217"/>
    </location>
</feature>
<comment type="similarity">
    <text evidence="1">Belongs to the short-chain dehydrogenases/reductases (SDR) family.</text>
</comment>
<keyword evidence="2" id="KW-0560">Oxidoreductase</keyword>
<evidence type="ECO:0000313" key="5">
    <source>
        <dbReference type="Proteomes" id="UP000219565"/>
    </source>
</evidence>
<reference evidence="4 5" key="1">
    <citation type="submission" date="2017-09" db="EMBL/GenBank/DDBJ databases">
        <authorList>
            <person name="Ehlers B."/>
            <person name="Leendertz F.H."/>
        </authorList>
    </citation>
    <scope>NUCLEOTIDE SEQUENCE [LARGE SCALE GENOMIC DNA]</scope>
    <source>
        <strain evidence="4 5">DSM 45537</strain>
    </source>
</reference>
<dbReference type="EMBL" id="OBEG01000003">
    <property type="protein sequence ID" value="SNY81709.1"/>
    <property type="molecule type" value="Genomic_DNA"/>
</dbReference>
<dbReference type="Pfam" id="PF00106">
    <property type="entry name" value="adh_short"/>
    <property type="match status" value="1"/>
</dbReference>
<dbReference type="SUPFAM" id="SSF51735">
    <property type="entry name" value="NAD(P)-binding Rossmann-fold domains"/>
    <property type="match status" value="1"/>
</dbReference>
<dbReference type="Proteomes" id="UP000219565">
    <property type="component" value="Unassembled WGS sequence"/>
</dbReference>
<evidence type="ECO:0000313" key="4">
    <source>
        <dbReference type="EMBL" id="SNY81709.1"/>
    </source>
</evidence>
<dbReference type="InterPro" id="IPR057326">
    <property type="entry name" value="KR_dom"/>
</dbReference>
<accession>A0A285L9S2</accession>
<keyword evidence="5" id="KW-1185">Reference proteome</keyword>
<evidence type="ECO:0000259" key="3">
    <source>
        <dbReference type="SMART" id="SM00822"/>
    </source>
</evidence>
<dbReference type="PIRSF" id="PIRSF000126">
    <property type="entry name" value="11-beta-HSD1"/>
    <property type="match status" value="1"/>
</dbReference>
<dbReference type="SMART" id="SM00822">
    <property type="entry name" value="PKS_KR"/>
    <property type="match status" value="1"/>
</dbReference>
<gene>
    <name evidence="4" type="ORF">SAMN04244553_3315</name>
</gene>
<name>A0A285L9S2_9NOCA</name>
<dbReference type="PROSITE" id="PS00061">
    <property type="entry name" value="ADH_SHORT"/>
    <property type="match status" value="1"/>
</dbReference>
<dbReference type="InterPro" id="IPR002347">
    <property type="entry name" value="SDR_fam"/>
</dbReference>
<dbReference type="GO" id="GO:0016491">
    <property type="term" value="F:oxidoreductase activity"/>
    <property type="evidence" value="ECO:0007669"/>
    <property type="project" value="UniProtKB-KW"/>
</dbReference>
<dbReference type="STRING" id="1379680.GCA_001612615_04799"/>
<dbReference type="PANTHER" id="PTHR44196:SF2">
    <property type="entry name" value="SHORT-CHAIN DEHYDROGENASE-RELATED"/>
    <property type="match status" value="1"/>
</dbReference>
<dbReference type="PANTHER" id="PTHR44196">
    <property type="entry name" value="DEHYDROGENASE/REDUCTASE SDR FAMILY MEMBER 7B"/>
    <property type="match status" value="1"/>
</dbReference>
<dbReference type="PRINTS" id="PR00081">
    <property type="entry name" value="GDHRDH"/>
</dbReference>
<proteinExistence type="inferred from homology"/>
<evidence type="ECO:0000256" key="1">
    <source>
        <dbReference type="ARBA" id="ARBA00006484"/>
    </source>
</evidence>
<dbReference type="InterPro" id="IPR036291">
    <property type="entry name" value="NAD(P)-bd_dom_sf"/>
</dbReference>
<organism evidence="4 5">
    <name type="scientific">Nocardia amikacinitolerans</name>
    <dbReference type="NCBI Taxonomy" id="756689"/>
    <lineage>
        <taxon>Bacteria</taxon>
        <taxon>Bacillati</taxon>
        <taxon>Actinomycetota</taxon>
        <taxon>Actinomycetes</taxon>
        <taxon>Mycobacteriales</taxon>
        <taxon>Nocardiaceae</taxon>
        <taxon>Nocardia</taxon>
    </lineage>
</organism>
<protein>
    <recommendedName>
        <fullName evidence="3">Ketoreductase domain-containing protein</fullName>
    </recommendedName>
</protein>
<dbReference type="AlphaFoldDB" id="A0A285L9S2"/>
<dbReference type="InterPro" id="IPR020904">
    <property type="entry name" value="Sc_DH/Rdtase_CS"/>
</dbReference>
<dbReference type="NCBIfam" id="NF040690">
    <property type="entry name" value="mycolate_SDR"/>
    <property type="match status" value="1"/>
</dbReference>
<evidence type="ECO:0000256" key="2">
    <source>
        <dbReference type="ARBA" id="ARBA00023002"/>
    </source>
</evidence>
<dbReference type="GO" id="GO:0016020">
    <property type="term" value="C:membrane"/>
    <property type="evidence" value="ECO:0007669"/>
    <property type="project" value="TreeGrafter"/>
</dbReference>
<dbReference type="Gene3D" id="3.40.50.720">
    <property type="entry name" value="NAD(P)-binding Rossmann-like Domain"/>
    <property type="match status" value="1"/>
</dbReference>
<sequence>MPSARSIRAPAWRPGSEWLASIAQVSLPSPTSENRAVVTGASSGIGTALAAELAGRGHSLILVARRGDLLNELAQRLTLAHGITAEVRAVDLSDRAQRGPLVEELSARNISILCNNAGIATFGPVAQLDLEYERAQMELNAVAVHDLTLAVLPGMIARGAGGILISGSAAGNMPIPNNATYAASKAFANTFCESLRGELKDSGVHVTLLAPGPVRTELPDPAEASIVDRMVPDFMWVSSEYTAKVSIDALARNKMRVVPGLISKGMSVAGQYGPRALTAPIAGAFYRKLGG</sequence>